<gene>
    <name evidence="1" type="ORF">LTR37_013817</name>
</gene>
<sequence length="160" mass="18340">MDCDFLELDDGFEKVFGLDERPFRLFDLPTELWLRICELAVTRNSPIEPTRARKAKQQTQVVKQPALARVSKVLRHEVLAAFYRNNVFEVSHLNGVACVRDWLVAIGPRNRKNMGILTFYCKFDADFWVDKFAQIGILVAAEVVGKVGGSIFQTLRFTFL</sequence>
<evidence type="ECO:0000313" key="1">
    <source>
        <dbReference type="EMBL" id="KAK3704394.1"/>
    </source>
</evidence>
<keyword evidence="2" id="KW-1185">Reference proteome</keyword>
<comment type="caution">
    <text evidence="1">The sequence shown here is derived from an EMBL/GenBank/DDBJ whole genome shotgun (WGS) entry which is preliminary data.</text>
</comment>
<dbReference type="Proteomes" id="UP001281147">
    <property type="component" value="Unassembled WGS sequence"/>
</dbReference>
<name>A0ACC3MV62_9PEZI</name>
<reference evidence="1" key="1">
    <citation type="submission" date="2023-07" db="EMBL/GenBank/DDBJ databases">
        <title>Black Yeasts Isolated from many extreme environments.</title>
        <authorList>
            <person name="Coleine C."/>
            <person name="Stajich J.E."/>
            <person name="Selbmann L."/>
        </authorList>
    </citation>
    <scope>NUCLEOTIDE SEQUENCE</scope>
    <source>
        <strain evidence="1">CCFEE 5714</strain>
    </source>
</reference>
<accession>A0ACC3MV62</accession>
<evidence type="ECO:0000313" key="2">
    <source>
        <dbReference type="Proteomes" id="UP001281147"/>
    </source>
</evidence>
<dbReference type="EMBL" id="JAUTXU010000139">
    <property type="protein sequence ID" value="KAK3704394.1"/>
    <property type="molecule type" value="Genomic_DNA"/>
</dbReference>
<proteinExistence type="predicted"/>
<protein>
    <submittedName>
        <fullName evidence="1">Uncharacterized protein</fullName>
    </submittedName>
</protein>
<organism evidence="1 2">
    <name type="scientific">Vermiconidia calcicola</name>
    <dbReference type="NCBI Taxonomy" id="1690605"/>
    <lineage>
        <taxon>Eukaryota</taxon>
        <taxon>Fungi</taxon>
        <taxon>Dikarya</taxon>
        <taxon>Ascomycota</taxon>
        <taxon>Pezizomycotina</taxon>
        <taxon>Dothideomycetes</taxon>
        <taxon>Dothideomycetidae</taxon>
        <taxon>Mycosphaerellales</taxon>
        <taxon>Extremaceae</taxon>
        <taxon>Vermiconidia</taxon>
    </lineage>
</organism>